<sequence length="168" mass="18052">VVNEHRGAFVGLKVIELGRFIAVPYCAQLLADSGDDVIKVEPVDGDQTRRNGPIIPTESVQFLNKNRGKRSVAVNLGNLKIKLAVKTLCEKADVIIANFRPGVAETLGLDYESLRKRNTRLIYAENTGYGTEGPLAGTPALDAAIQSYSGLAQLGPEGPSMHPDPIID</sequence>
<dbReference type="SUPFAM" id="SSF89796">
    <property type="entry name" value="CoA-transferase family III (CaiB/BaiF)"/>
    <property type="match status" value="1"/>
</dbReference>
<dbReference type="InterPro" id="IPR023606">
    <property type="entry name" value="CoA-Trfase_III_dom_1_sf"/>
</dbReference>
<name>A0A383DCS2_9ZZZZ</name>
<protein>
    <recommendedName>
        <fullName evidence="3">CoA transferase</fullName>
    </recommendedName>
</protein>
<organism evidence="2">
    <name type="scientific">marine metagenome</name>
    <dbReference type="NCBI Taxonomy" id="408172"/>
    <lineage>
        <taxon>unclassified sequences</taxon>
        <taxon>metagenomes</taxon>
        <taxon>ecological metagenomes</taxon>
    </lineage>
</organism>
<gene>
    <name evidence="2" type="ORF">METZ01_LOCUS494943</name>
</gene>
<dbReference type="Gene3D" id="3.40.50.10540">
    <property type="entry name" value="Crotonobetainyl-coa:carnitine coa-transferase, domain 1"/>
    <property type="match status" value="1"/>
</dbReference>
<accession>A0A383DCS2</accession>
<evidence type="ECO:0000313" key="2">
    <source>
        <dbReference type="EMBL" id="SVE42089.1"/>
    </source>
</evidence>
<evidence type="ECO:0008006" key="3">
    <source>
        <dbReference type="Google" id="ProtNLM"/>
    </source>
</evidence>
<evidence type="ECO:0000256" key="1">
    <source>
        <dbReference type="ARBA" id="ARBA00022679"/>
    </source>
</evidence>
<reference evidence="2" key="1">
    <citation type="submission" date="2018-05" db="EMBL/GenBank/DDBJ databases">
        <authorList>
            <person name="Lanie J.A."/>
            <person name="Ng W.-L."/>
            <person name="Kazmierczak K.M."/>
            <person name="Andrzejewski T.M."/>
            <person name="Davidsen T.M."/>
            <person name="Wayne K.J."/>
            <person name="Tettelin H."/>
            <person name="Glass J.I."/>
            <person name="Rusch D."/>
            <person name="Podicherti R."/>
            <person name="Tsui H.-C.T."/>
            <person name="Winkler M.E."/>
        </authorList>
    </citation>
    <scope>NUCLEOTIDE SEQUENCE</scope>
</reference>
<dbReference type="PANTHER" id="PTHR48207:SF3">
    <property type="entry name" value="SUCCINATE--HYDROXYMETHYLGLUTARATE COA-TRANSFERASE"/>
    <property type="match status" value="1"/>
</dbReference>
<dbReference type="AlphaFoldDB" id="A0A383DCS2"/>
<dbReference type="Pfam" id="PF02515">
    <property type="entry name" value="CoA_transf_3"/>
    <property type="match status" value="1"/>
</dbReference>
<dbReference type="InterPro" id="IPR050483">
    <property type="entry name" value="CoA-transferase_III_domain"/>
</dbReference>
<dbReference type="InterPro" id="IPR003673">
    <property type="entry name" value="CoA-Trfase_fam_III"/>
</dbReference>
<proteinExistence type="predicted"/>
<keyword evidence="1" id="KW-0808">Transferase</keyword>
<feature type="non-terminal residue" evidence="2">
    <location>
        <position position="168"/>
    </location>
</feature>
<dbReference type="PANTHER" id="PTHR48207">
    <property type="entry name" value="SUCCINATE--HYDROXYMETHYLGLUTARATE COA-TRANSFERASE"/>
    <property type="match status" value="1"/>
</dbReference>
<dbReference type="EMBL" id="UINC01216092">
    <property type="protein sequence ID" value="SVE42089.1"/>
    <property type="molecule type" value="Genomic_DNA"/>
</dbReference>
<dbReference type="GO" id="GO:0008410">
    <property type="term" value="F:CoA-transferase activity"/>
    <property type="evidence" value="ECO:0007669"/>
    <property type="project" value="TreeGrafter"/>
</dbReference>
<feature type="non-terminal residue" evidence="2">
    <location>
        <position position="1"/>
    </location>
</feature>